<keyword evidence="7" id="KW-1185">Reference proteome</keyword>
<dbReference type="InterPro" id="IPR014729">
    <property type="entry name" value="Rossmann-like_a/b/a_fold"/>
</dbReference>
<dbReference type="GO" id="GO:0016779">
    <property type="term" value="F:nucleotidyltransferase activity"/>
    <property type="evidence" value="ECO:0007669"/>
    <property type="project" value="UniProtKB-KW"/>
</dbReference>
<dbReference type="PANTHER" id="PTHR21342:SF0">
    <property type="entry name" value="BIFUNCTIONAL NMN ADENYLYLTRANSFERASE_NUDIX HYDROLASE"/>
    <property type="match status" value="1"/>
</dbReference>
<dbReference type="Gene3D" id="3.90.79.10">
    <property type="entry name" value="Nucleoside Triphosphate Pyrophosphohydrolase"/>
    <property type="match status" value="1"/>
</dbReference>
<dbReference type="EMBL" id="JBEWZI010000002">
    <property type="protein sequence ID" value="MET7012904.1"/>
    <property type="molecule type" value="Genomic_DNA"/>
</dbReference>
<reference evidence="6 7" key="1">
    <citation type="submission" date="2024-07" db="EMBL/GenBank/DDBJ databases">
        <title>Uliginosibacterium flavum JJ3220;KACC:17644.</title>
        <authorList>
            <person name="Kim M.K."/>
        </authorList>
    </citation>
    <scope>NUCLEOTIDE SEQUENCE [LARGE SCALE GENOMIC DNA]</scope>
    <source>
        <strain evidence="6 7">KACC:17644</strain>
    </source>
</reference>
<name>A0ABV2TG55_9RHOO</name>
<keyword evidence="2" id="KW-0808">Transferase</keyword>
<keyword evidence="3 6" id="KW-0548">Nucleotidyltransferase</keyword>
<keyword evidence="4" id="KW-0378">Hydrolase</keyword>
<dbReference type="PANTHER" id="PTHR21342">
    <property type="entry name" value="PHOSPHOPANTETHEINE ADENYLYLTRANSFERASE"/>
    <property type="match status" value="1"/>
</dbReference>
<dbReference type="PROSITE" id="PS51462">
    <property type="entry name" value="NUDIX"/>
    <property type="match status" value="1"/>
</dbReference>
<evidence type="ECO:0000256" key="1">
    <source>
        <dbReference type="ARBA" id="ARBA00001946"/>
    </source>
</evidence>
<dbReference type="Gene3D" id="3.40.50.620">
    <property type="entry name" value="HUPs"/>
    <property type="match status" value="1"/>
</dbReference>
<gene>
    <name evidence="6" type="ORF">ABXR19_01800</name>
</gene>
<dbReference type="Pfam" id="PF01467">
    <property type="entry name" value="CTP_transf_like"/>
    <property type="match status" value="1"/>
</dbReference>
<dbReference type="InterPro" id="IPR020084">
    <property type="entry name" value="NUDIX_hydrolase_CS"/>
</dbReference>
<protein>
    <submittedName>
        <fullName evidence="6">Bifunctional nicotinamide-nucleotide adenylyltransferase/Nudix hydroxylase</fullName>
    </submittedName>
</protein>
<dbReference type="RefSeq" id="WP_354599369.1">
    <property type="nucleotide sequence ID" value="NZ_JBEWZI010000002.1"/>
</dbReference>
<sequence>MTTPQTFTTAVLIGRFQPFHSGHAALLAKALETAPQVVVLLGSAFSARNAKNPFSWEERAAMIACTLDEAQRARVSFLPMRDCYDDARWAAQASELVRAHVGEGAQVALIGYLKDASSQYLNRFPDWTFIAVPQQGEIEASALRAIWFEGEDACVTRALLAPLLPPAVLEYLQGWARLAHFAALREEHLAIEASKRVWGVGPFITVDALVKASDQILLIRRGRAPGKGLWALPGGFLDGRERVLQGAIRELREETGFGLLDATLEEALVGTAVFDHPDRSARGRTITHAHFFDLKNARPPQVAGADDAAEARWVPIAALAAMEGELFEDHFNILNHFLGLVQ</sequence>
<organism evidence="6 7">
    <name type="scientific">Uliginosibacterium flavum</name>
    <dbReference type="NCBI Taxonomy" id="1396831"/>
    <lineage>
        <taxon>Bacteria</taxon>
        <taxon>Pseudomonadati</taxon>
        <taxon>Pseudomonadota</taxon>
        <taxon>Betaproteobacteria</taxon>
        <taxon>Rhodocyclales</taxon>
        <taxon>Zoogloeaceae</taxon>
        <taxon>Uliginosibacterium</taxon>
    </lineage>
</organism>
<dbReference type="Pfam" id="PF00293">
    <property type="entry name" value="NUDIX"/>
    <property type="match status" value="1"/>
</dbReference>
<proteinExistence type="predicted"/>
<evidence type="ECO:0000256" key="3">
    <source>
        <dbReference type="ARBA" id="ARBA00022695"/>
    </source>
</evidence>
<dbReference type="SUPFAM" id="SSF52374">
    <property type="entry name" value="Nucleotidylyl transferase"/>
    <property type="match status" value="1"/>
</dbReference>
<evidence type="ECO:0000256" key="4">
    <source>
        <dbReference type="ARBA" id="ARBA00022801"/>
    </source>
</evidence>
<dbReference type="NCBIfam" id="TIGR00125">
    <property type="entry name" value="cyt_tran_rel"/>
    <property type="match status" value="1"/>
</dbReference>
<dbReference type="Proteomes" id="UP001549691">
    <property type="component" value="Unassembled WGS sequence"/>
</dbReference>
<dbReference type="CDD" id="cd18873">
    <property type="entry name" value="NUDIX_NadM_like"/>
    <property type="match status" value="1"/>
</dbReference>
<comment type="cofactor">
    <cofactor evidence="1">
        <name>Mg(2+)</name>
        <dbReference type="ChEBI" id="CHEBI:18420"/>
    </cofactor>
</comment>
<dbReference type="InterPro" id="IPR004821">
    <property type="entry name" value="Cyt_trans-like"/>
</dbReference>
<comment type="caution">
    <text evidence="6">The sequence shown here is derived from an EMBL/GenBank/DDBJ whole genome shotgun (WGS) entry which is preliminary data.</text>
</comment>
<evidence type="ECO:0000313" key="6">
    <source>
        <dbReference type="EMBL" id="MET7012904.1"/>
    </source>
</evidence>
<dbReference type="PROSITE" id="PS00893">
    <property type="entry name" value="NUDIX_BOX"/>
    <property type="match status" value="1"/>
</dbReference>
<dbReference type="SUPFAM" id="SSF55811">
    <property type="entry name" value="Nudix"/>
    <property type="match status" value="1"/>
</dbReference>
<dbReference type="InterPro" id="IPR015797">
    <property type="entry name" value="NUDIX_hydrolase-like_dom_sf"/>
</dbReference>
<evidence type="ECO:0000256" key="2">
    <source>
        <dbReference type="ARBA" id="ARBA00022679"/>
    </source>
</evidence>
<accession>A0ABV2TG55</accession>
<dbReference type="InterPro" id="IPR000086">
    <property type="entry name" value="NUDIX_hydrolase_dom"/>
</dbReference>
<feature type="domain" description="Nudix hydrolase" evidence="5">
    <location>
        <begin position="195"/>
        <end position="337"/>
    </location>
</feature>
<evidence type="ECO:0000313" key="7">
    <source>
        <dbReference type="Proteomes" id="UP001549691"/>
    </source>
</evidence>
<evidence type="ECO:0000259" key="5">
    <source>
        <dbReference type="PROSITE" id="PS51462"/>
    </source>
</evidence>